<dbReference type="OMA" id="IRTWCWV"/>
<dbReference type="FunFam" id="3.40.720.10:FF:000017">
    <property type="entry name" value="Predicted protein"/>
    <property type="match status" value="1"/>
</dbReference>
<dbReference type="PANTHER" id="PTHR10974:SF1">
    <property type="entry name" value="FI08016P-RELATED"/>
    <property type="match status" value="1"/>
</dbReference>
<dbReference type="CDD" id="cd16021">
    <property type="entry name" value="ALP_like"/>
    <property type="match status" value="1"/>
</dbReference>
<dbReference type="KEGG" id="dmo:Dmoj_GI17703"/>
<reference evidence="1 2" key="1">
    <citation type="journal article" date="2007" name="Nature">
        <title>Evolution of genes and genomes on the Drosophila phylogeny.</title>
        <authorList>
            <consortium name="Drosophila 12 Genomes Consortium"/>
            <person name="Clark A.G."/>
            <person name="Eisen M.B."/>
            <person name="Smith D.R."/>
            <person name="Bergman C.M."/>
            <person name="Oliver B."/>
            <person name="Markow T.A."/>
            <person name="Kaufman T.C."/>
            <person name="Kellis M."/>
            <person name="Gelbart W."/>
            <person name="Iyer V.N."/>
            <person name="Pollard D.A."/>
            <person name="Sackton T.B."/>
            <person name="Larracuente A.M."/>
            <person name="Singh N.D."/>
            <person name="Abad J.P."/>
            <person name="Abt D.N."/>
            <person name="Adryan B."/>
            <person name="Aguade M."/>
            <person name="Akashi H."/>
            <person name="Anderson W.W."/>
            <person name="Aquadro C.F."/>
            <person name="Ardell D.H."/>
            <person name="Arguello R."/>
            <person name="Artieri C.G."/>
            <person name="Barbash D.A."/>
            <person name="Barker D."/>
            <person name="Barsanti P."/>
            <person name="Batterham P."/>
            <person name="Batzoglou S."/>
            <person name="Begun D."/>
            <person name="Bhutkar A."/>
            <person name="Blanco E."/>
            <person name="Bosak S.A."/>
            <person name="Bradley R.K."/>
            <person name="Brand A.D."/>
            <person name="Brent M.R."/>
            <person name="Brooks A.N."/>
            <person name="Brown R.H."/>
            <person name="Butlin R.K."/>
            <person name="Caggese C."/>
            <person name="Calvi B.R."/>
            <person name="Bernardo de Carvalho A."/>
            <person name="Caspi A."/>
            <person name="Castrezana S."/>
            <person name="Celniker S.E."/>
            <person name="Chang J.L."/>
            <person name="Chapple C."/>
            <person name="Chatterji S."/>
            <person name="Chinwalla A."/>
            <person name="Civetta A."/>
            <person name="Clifton S.W."/>
            <person name="Comeron J.M."/>
            <person name="Costello J.C."/>
            <person name="Coyne J.A."/>
            <person name="Daub J."/>
            <person name="David R.G."/>
            <person name="Delcher A.L."/>
            <person name="Delehaunty K."/>
            <person name="Do C.B."/>
            <person name="Ebling H."/>
            <person name="Edwards K."/>
            <person name="Eickbush T."/>
            <person name="Evans J.D."/>
            <person name="Filipski A."/>
            <person name="Findeiss S."/>
            <person name="Freyhult E."/>
            <person name="Fulton L."/>
            <person name="Fulton R."/>
            <person name="Garcia A.C."/>
            <person name="Gardiner A."/>
            <person name="Garfield D.A."/>
            <person name="Garvin B.E."/>
            <person name="Gibson G."/>
            <person name="Gilbert D."/>
            <person name="Gnerre S."/>
            <person name="Godfrey J."/>
            <person name="Good R."/>
            <person name="Gotea V."/>
            <person name="Gravely B."/>
            <person name="Greenberg A.J."/>
            <person name="Griffiths-Jones S."/>
            <person name="Gross S."/>
            <person name="Guigo R."/>
            <person name="Gustafson E.A."/>
            <person name="Haerty W."/>
            <person name="Hahn M.W."/>
            <person name="Halligan D.L."/>
            <person name="Halpern A.L."/>
            <person name="Halter G.M."/>
            <person name="Han M.V."/>
            <person name="Heger A."/>
            <person name="Hillier L."/>
            <person name="Hinrichs A.S."/>
            <person name="Holmes I."/>
            <person name="Hoskins R.A."/>
            <person name="Hubisz M.J."/>
            <person name="Hultmark D."/>
            <person name="Huntley M.A."/>
            <person name="Jaffe D.B."/>
            <person name="Jagadeeshan S."/>
            <person name="Jeck W.R."/>
            <person name="Johnson J."/>
            <person name="Jones C.D."/>
            <person name="Jordan W.C."/>
            <person name="Karpen G.H."/>
            <person name="Kataoka E."/>
            <person name="Keightley P.D."/>
            <person name="Kheradpour P."/>
            <person name="Kirkness E.F."/>
            <person name="Koerich L.B."/>
            <person name="Kristiansen K."/>
            <person name="Kudrna D."/>
            <person name="Kulathinal R.J."/>
            <person name="Kumar S."/>
            <person name="Kwok R."/>
            <person name="Lander E."/>
            <person name="Langley C.H."/>
            <person name="Lapoint R."/>
            <person name="Lazzaro B.P."/>
            <person name="Lee S.J."/>
            <person name="Levesque L."/>
            <person name="Li R."/>
            <person name="Lin C.F."/>
            <person name="Lin M.F."/>
            <person name="Lindblad-Toh K."/>
            <person name="Llopart A."/>
            <person name="Long M."/>
            <person name="Low L."/>
            <person name="Lozovsky E."/>
            <person name="Lu J."/>
            <person name="Luo M."/>
            <person name="Machado C.A."/>
            <person name="Makalowski W."/>
            <person name="Marzo M."/>
            <person name="Matsuda M."/>
            <person name="Matzkin L."/>
            <person name="McAllister B."/>
            <person name="McBride C.S."/>
            <person name="McKernan B."/>
            <person name="McKernan K."/>
            <person name="Mendez-Lago M."/>
            <person name="Minx P."/>
            <person name="Mollenhauer M.U."/>
            <person name="Montooth K."/>
            <person name="Mount S.M."/>
            <person name="Mu X."/>
            <person name="Myers E."/>
            <person name="Negre B."/>
            <person name="Newfeld S."/>
            <person name="Nielsen R."/>
            <person name="Noor M.A."/>
            <person name="O'Grady P."/>
            <person name="Pachter L."/>
            <person name="Papaceit M."/>
            <person name="Parisi M.J."/>
            <person name="Parisi M."/>
            <person name="Parts L."/>
            <person name="Pedersen J.S."/>
            <person name="Pesole G."/>
            <person name="Phillippy A.M."/>
            <person name="Ponting C.P."/>
            <person name="Pop M."/>
            <person name="Porcelli D."/>
            <person name="Powell J.R."/>
            <person name="Prohaska S."/>
            <person name="Pruitt K."/>
            <person name="Puig M."/>
            <person name="Quesneville H."/>
            <person name="Ram K.R."/>
            <person name="Rand D."/>
            <person name="Rasmussen M.D."/>
            <person name="Reed L.K."/>
            <person name="Reenan R."/>
            <person name="Reily A."/>
            <person name="Remington K.A."/>
            <person name="Rieger T.T."/>
            <person name="Ritchie M.G."/>
            <person name="Robin C."/>
            <person name="Rogers Y.H."/>
            <person name="Rohde C."/>
            <person name="Rozas J."/>
            <person name="Rubenfield M.J."/>
            <person name="Ruiz A."/>
            <person name="Russo S."/>
            <person name="Salzberg S.L."/>
            <person name="Sanchez-Gracia A."/>
            <person name="Saranga D.J."/>
            <person name="Sato H."/>
            <person name="Schaeffer S.W."/>
            <person name="Schatz M.C."/>
            <person name="Schlenke T."/>
            <person name="Schwartz R."/>
            <person name="Segarra C."/>
            <person name="Singh R.S."/>
            <person name="Sirot L."/>
            <person name="Sirota M."/>
            <person name="Sisneros N.B."/>
            <person name="Smith C.D."/>
            <person name="Smith T.F."/>
            <person name="Spieth J."/>
            <person name="Stage D.E."/>
            <person name="Stark A."/>
            <person name="Stephan W."/>
            <person name="Strausberg R.L."/>
            <person name="Strempel S."/>
            <person name="Sturgill D."/>
            <person name="Sutton G."/>
            <person name="Sutton G.G."/>
            <person name="Tao W."/>
            <person name="Teichmann S."/>
            <person name="Tobari Y.N."/>
            <person name="Tomimura Y."/>
            <person name="Tsolas J.M."/>
            <person name="Valente V.L."/>
            <person name="Venter E."/>
            <person name="Venter J.C."/>
            <person name="Vicario S."/>
            <person name="Vieira F.G."/>
            <person name="Vilella A.J."/>
            <person name="Villasante A."/>
            <person name="Walenz B."/>
            <person name="Wang J."/>
            <person name="Wasserman M."/>
            <person name="Watts T."/>
            <person name="Wilson D."/>
            <person name="Wilson R.K."/>
            <person name="Wing R.A."/>
            <person name="Wolfner M.F."/>
            <person name="Wong A."/>
            <person name="Wong G.K."/>
            <person name="Wu C.I."/>
            <person name="Wu G."/>
            <person name="Yamamoto D."/>
            <person name="Yang H.P."/>
            <person name="Yang S.P."/>
            <person name="Yorke J.A."/>
            <person name="Yoshida K."/>
            <person name="Zdobnov E."/>
            <person name="Zhang P."/>
            <person name="Zhang Y."/>
            <person name="Zimin A.V."/>
            <person name="Baldwin J."/>
            <person name="Abdouelleil A."/>
            <person name="Abdulkadir J."/>
            <person name="Abebe A."/>
            <person name="Abera B."/>
            <person name="Abreu J."/>
            <person name="Acer S.C."/>
            <person name="Aftuck L."/>
            <person name="Alexander A."/>
            <person name="An P."/>
            <person name="Anderson E."/>
            <person name="Anderson S."/>
            <person name="Arachi H."/>
            <person name="Azer M."/>
            <person name="Bachantsang P."/>
            <person name="Barry A."/>
            <person name="Bayul T."/>
            <person name="Berlin A."/>
            <person name="Bessette D."/>
            <person name="Bloom T."/>
            <person name="Blye J."/>
            <person name="Boguslavskiy L."/>
            <person name="Bonnet C."/>
            <person name="Boukhgalter B."/>
            <person name="Bourzgui I."/>
            <person name="Brown A."/>
            <person name="Cahill P."/>
            <person name="Channer S."/>
            <person name="Cheshatsang Y."/>
            <person name="Chuda L."/>
            <person name="Citroen M."/>
            <person name="Collymore A."/>
            <person name="Cooke P."/>
            <person name="Costello M."/>
            <person name="D'Aco K."/>
            <person name="Daza R."/>
            <person name="De Haan G."/>
            <person name="DeGray S."/>
            <person name="DeMaso C."/>
            <person name="Dhargay N."/>
            <person name="Dooley K."/>
            <person name="Dooley E."/>
            <person name="Doricent M."/>
            <person name="Dorje P."/>
            <person name="Dorjee K."/>
            <person name="Dupes A."/>
            <person name="Elong R."/>
            <person name="Falk J."/>
            <person name="Farina A."/>
            <person name="Faro S."/>
            <person name="Ferguson D."/>
            <person name="Fisher S."/>
            <person name="Foley C.D."/>
            <person name="Franke A."/>
            <person name="Friedrich D."/>
            <person name="Gadbois L."/>
            <person name="Gearin G."/>
            <person name="Gearin C.R."/>
            <person name="Giannoukos G."/>
            <person name="Goode T."/>
            <person name="Graham J."/>
            <person name="Grandbois E."/>
            <person name="Grewal S."/>
            <person name="Gyaltsen K."/>
            <person name="Hafez N."/>
            <person name="Hagos B."/>
            <person name="Hall J."/>
            <person name="Henson C."/>
            <person name="Hollinger A."/>
            <person name="Honan T."/>
            <person name="Huard M.D."/>
            <person name="Hughes L."/>
            <person name="Hurhula B."/>
            <person name="Husby M.E."/>
            <person name="Kamat A."/>
            <person name="Kanga B."/>
            <person name="Kashin S."/>
            <person name="Khazanovich D."/>
            <person name="Kisner P."/>
            <person name="Lance K."/>
            <person name="Lara M."/>
            <person name="Lee W."/>
            <person name="Lennon N."/>
            <person name="Letendre F."/>
            <person name="LeVine R."/>
            <person name="Lipovsky A."/>
            <person name="Liu X."/>
            <person name="Liu J."/>
            <person name="Liu S."/>
            <person name="Lokyitsang T."/>
            <person name="Lokyitsang Y."/>
            <person name="Lubonja R."/>
            <person name="Lui A."/>
            <person name="MacDonald P."/>
            <person name="Magnisalis V."/>
            <person name="Maru K."/>
            <person name="Matthews C."/>
            <person name="McCusker W."/>
            <person name="McDonough S."/>
            <person name="Mehta T."/>
            <person name="Meldrim J."/>
            <person name="Meneus L."/>
            <person name="Mihai O."/>
            <person name="Mihalev A."/>
            <person name="Mihova T."/>
            <person name="Mittelman R."/>
            <person name="Mlenga V."/>
            <person name="Montmayeur A."/>
            <person name="Mulrain L."/>
            <person name="Navidi A."/>
            <person name="Naylor J."/>
            <person name="Negash T."/>
            <person name="Nguyen T."/>
            <person name="Nguyen N."/>
            <person name="Nicol R."/>
            <person name="Norbu C."/>
            <person name="Norbu N."/>
            <person name="Novod N."/>
            <person name="O'Neill B."/>
            <person name="Osman S."/>
            <person name="Markiewicz E."/>
            <person name="Oyono O.L."/>
            <person name="Patti C."/>
            <person name="Phunkhang P."/>
            <person name="Pierre F."/>
            <person name="Priest M."/>
            <person name="Raghuraman S."/>
            <person name="Rege F."/>
            <person name="Reyes R."/>
            <person name="Rise C."/>
            <person name="Rogov P."/>
            <person name="Ross K."/>
            <person name="Ryan E."/>
            <person name="Settipalli S."/>
            <person name="Shea T."/>
            <person name="Sherpa N."/>
            <person name="Shi L."/>
            <person name="Shih D."/>
            <person name="Sparrow T."/>
            <person name="Spaulding J."/>
            <person name="Stalker J."/>
            <person name="Stange-Thomann N."/>
            <person name="Stavropoulos S."/>
            <person name="Stone C."/>
            <person name="Strader C."/>
            <person name="Tesfaye S."/>
            <person name="Thomson T."/>
            <person name="Thoulutsang Y."/>
            <person name="Thoulutsang D."/>
            <person name="Topham K."/>
            <person name="Topping I."/>
            <person name="Tsamla T."/>
            <person name="Vassiliev H."/>
            <person name="Vo A."/>
            <person name="Wangchuk T."/>
            <person name="Wangdi T."/>
            <person name="Weiand M."/>
            <person name="Wilkinson J."/>
            <person name="Wilson A."/>
            <person name="Yadav S."/>
            <person name="Young G."/>
            <person name="Yu Q."/>
            <person name="Zembek L."/>
            <person name="Zhong D."/>
            <person name="Zimmer A."/>
            <person name="Zwirko Z."/>
            <person name="Jaffe D.B."/>
            <person name="Alvarez P."/>
            <person name="Brockman W."/>
            <person name="Butler J."/>
            <person name="Chin C."/>
            <person name="Gnerre S."/>
            <person name="Grabherr M."/>
            <person name="Kleber M."/>
            <person name="Mauceli E."/>
            <person name="MacCallum I."/>
        </authorList>
    </citation>
    <scope>NUCLEOTIDE SEQUENCE [LARGE SCALE GENOMIC DNA]</scope>
    <source>
        <strain evidence="2">Tucson 15081-1352.22</strain>
    </source>
</reference>
<dbReference type="InParanoid" id="B4KJB0"/>
<name>B4KJB0_DROMO</name>
<accession>B4KJB0</accession>
<evidence type="ECO:0000313" key="1">
    <source>
        <dbReference type="EMBL" id="EDW12485.1"/>
    </source>
</evidence>
<dbReference type="GO" id="GO:0005615">
    <property type="term" value="C:extracellular space"/>
    <property type="evidence" value="ECO:0007669"/>
    <property type="project" value="TreeGrafter"/>
</dbReference>
<dbReference type="AlphaFoldDB" id="B4KJB0"/>
<organism evidence="1 2">
    <name type="scientific">Drosophila mojavensis</name>
    <name type="common">Fruit fly</name>
    <dbReference type="NCBI Taxonomy" id="7230"/>
    <lineage>
        <taxon>Eukaryota</taxon>
        <taxon>Metazoa</taxon>
        <taxon>Ecdysozoa</taxon>
        <taxon>Arthropoda</taxon>
        <taxon>Hexapoda</taxon>
        <taxon>Insecta</taxon>
        <taxon>Pterygota</taxon>
        <taxon>Neoptera</taxon>
        <taxon>Endopterygota</taxon>
        <taxon>Diptera</taxon>
        <taxon>Brachycera</taxon>
        <taxon>Muscomorpha</taxon>
        <taxon>Ephydroidea</taxon>
        <taxon>Drosophilidae</taxon>
        <taxon>Drosophila</taxon>
    </lineage>
</organism>
<evidence type="ECO:0000313" key="2">
    <source>
        <dbReference type="Proteomes" id="UP000009192"/>
    </source>
</evidence>
<dbReference type="HOGENOM" id="CLU_018076_2_1_1"/>
<dbReference type="Gene3D" id="3.40.720.10">
    <property type="entry name" value="Alkaline Phosphatase, subunit A"/>
    <property type="match status" value="1"/>
</dbReference>
<dbReference type="EMBL" id="CH933807">
    <property type="protein sequence ID" value="EDW12485.1"/>
    <property type="molecule type" value="Genomic_DNA"/>
</dbReference>
<dbReference type="PANTHER" id="PTHR10974">
    <property type="entry name" value="FI08016P-RELATED"/>
    <property type="match status" value="1"/>
</dbReference>
<keyword evidence="2" id="KW-1185">Reference proteome</keyword>
<sequence length="644" mass="73621">MKQLRRKGWGIKQNRRIYLVALLSCALVYYAISNRVPSSEDAQQSFDEPIEAGYFVNTSSCRMFALNPWPAALTSYFHRLRTYECSKPAIFVAKTMREKNYLLRTLSDDKVLRLFQVNRVSDVVCTYKTVQRVDDLTNNYGKETTFRLASRKIQVKVDDGPTTLRIWCNDRNNQTIYRDVHFFLPAANQKARLKSSSANRLSVMIIGIDSISHMHYQRSMDQLSAYIKSLPHVEFWGYNSVGADWYANLMPLLSGLNAKELKASRCYHSNSYDDCGLLWNHFKAAGYNTSYAEDMIGSSFSQDQFRFRQQPTDFYLRPVLREVHNHTGYVMDELDAISCTGSRKYSDILHEFFYKLTPHIKRAPSFSFFWQSQGVHDYLNYAQLLDVNYLRLFHHLTENGILNMTLVLLMSDHGMLSSSYSTSYQGTLEGSQPLLIAIYPKWLEEAYPLAISNLHSNDRSLVTSFDLHVTLKDLSNLELLRDTNIESQMIKLAALGRNMARGISLFLPIPETRSCPMAGIPPSYCLCHTSMPLAPDDERALIAGAFVVKQINLIIGNEAHCSQLILEVVKAAHVLSREFDDYGFDVQVRLQTLPGKGVFEATTRIFGNSIDLNGPILRANKHGNESYCVHNKHHELFCFCTKSF</sequence>
<proteinExistence type="predicted"/>
<dbReference type="PhylomeDB" id="B4KJB0"/>
<dbReference type="InterPro" id="IPR017850">
    <property type="entry name" value="Alkaline_phosphatase_core_sf"/>
</dbReference>
<dbReference type="InterPro" id="IPR004245">
    <property type="entry name" value="DUF229"/>
</dbReference>
<dbReference type="Pfam" id="PF02995">
    <property type="entry name" value="DUF229"/>
    <property type="match status" value="1"/>
</dbReference>
<dbReference type="Proteomes" id="UP000009192">
    <property type="component" value="Unassembled WGS sequence"/>
</dbReference>
<dbReference type="OrthoDB" id="413313at2759"/>
<dbReference type="eggNOG" id="ENOG502QRYZ">
    <property type="taxonomic scope" value="Eukaryota"/>
</dbReference>
<protein>
    <submittedName>
        <fullName evidence="1">Uncharacterized protein</fullName>
    </submittedName>
</protein>
<dbReference type="SUPFAM" id="SSF53649">
    <property type="entry name" value="Alkaline phosphatase-like"/>
    <property type="match status" value="1"/>
</dbReference>
<gene>
    <name evidence="1" type="primary">Dmoj\GI17703</name>
    <name evidence="1" type="ORF">Dmoj_GI17703</name>
</gene>